<feature type="transmembrane region" description="Helical" evidence="1">
    <location>
        <begin position="12"/>
        <end position="37"/>
    </location>
</feature>
<proteinExistence type="predicted"/>
<sequence length="88" mass="9711">MKSKFPKKLLACLFKLAGIYYALYIGVWTMGIHNLYATIQELLAGNLSITSLQFVKNVVAFVFSLSAAGAIWCVGDILCSKFKDSPEE</sequence>
<dbReference type="RefSeq" id="WP_353530736.1">
    <property type="nucleotide sequence ID" value="NZ_JBBMEX010000006.1"/>
</dbReference>
<evidence type="ECO:0000256" key="1">
    <source>
        <dbReference type="SAM" id="Phobius"/>
    </source>
</evidence>
<gene>
    <name evidence="2" type="ORF">WMO43_07265</name>
</gene>
<organism evidence="2 3">
    <name type="scientific">Maccoyibacter intestinihominis</name>
    <dbReference type="NCBI Taxonomy" id="3133499"/>
    <lineage>
        <taxon>Bacteria</taxon>
        <taxon>Bacillati</taxon>
        <taxon>Bacillota</taxon>
        <taxon>Clostridia</taxon>
        <taxon>Lachnospirales</taxon>
        <taxon>Lachnospiraceae</taxon>
        <taxon>Maccoyibacter</taxon>
    </lineage>
</organism>
<keyword evidence="1" id="KW-0812">Transmembrane</keyword>
<accession>A0ABV1HEJ5</accession>
<dbReference type="Proteomes" id="UP001454489">
    <property type="component" value="Unassembled WGS sequence"/>
</dbReference>
<evidence type="ECO:0000313" key="3">
    <source>
        <dbReference type="Proteomes" id="UP001454489"/>
    </source>
</evidence>
<keyword evidence="3" id="KW-1185">Reference proteome</keyword>
<keyword evidence="1" id="KW-1133">Transmembrane helix</keyword>
<keyword evidence="1" id="KW-0472">Membrane</keyword>
<protein>
    <submittedName>
        <fullName evidence="2">Uncharacterized protein</fullName>
    </submittedName>
</protein>
<comment type="caution">
    <text evidence="2">The sequence shown here is derived from an EMBL/GenBank/DDBJ whole genome shotgun (WGS) entry which is preliminary data.</text>
</comment>
<reference evidence="2 3" key="1">
    <citation type="submission" date="2024-03" db="EMBL/GenBank/DDBJ databases">
        <title>Human intestinal bacterial collection.</title>
        <authorList>
            <person name="Pauvert C."/>
            <person name="Hitch T.C.A."/>
            <person name="Clavel T."/>
        </authorList>
    </citation>
    <scope>NUCLEOTIDE SEQUENCE [LARGE SCALE GENOMIC DNA]</scope>
    <source>
        <strain evidence="2 3">CLA-AA-H185</strain>
    </source>
</reference>
<evidence type="ECO:0000313" key="2">
    <source>
        <dbReference type="EMBL" id="MEQ2557666.1"/>
    </source>
</evidence>
<dbReference type="EMBL" id="JBBMEX010000006">
    <property type="protein sequence ID" value="MEQ2557666.1"/>
    <property type="molecule type" value="Genomic_DNA"/>
</dbReference>
<feature type="transmembrane region" description="Helical" evidence="1">
    <location>
        <begin position="57"/>
        <end position="79"/>
    </location>
</feature>
<name>A0ABV1HEJ5_9FIRM</name>